<organism evidence="1 2">
    <name type="scientific">Butyricimonas virosa</name>
    <dbReference type="NCBI Taxonomy" id="544645"/>
    <lineage>
        <taxon>Bacteria</taxon>
        <taxon>Pseudomonadati</taxon>
        <taxon>Bacteroidota</taxon>
        <taxon>Bacteroidia</taxon>
        <taxon>Bacteroidales</taxon>
        <taxon>Odoribacteraceae</taxon>
        <taxon>Butyricimonas</taxon>
    </lineage>
</organism>
<evidence type="ECO:0000313" key="2">
    <source>
        <dbReference type="Proteomes" id="UP000283589"/>
    </source>
</evidence>
<accession>A0A412X2C6</accession>
<proteinExistence type="predicted"/>
<dbReference type="EMBL" id="QRZA01000006">
    <property type="protein sequence ID" value="RGV34813.1"/>
    <property type="molecule type" value="Genomic_DNA"/>
</dbReference>
<comment type="caution">
    <text evidence="1">The sequence shown here is derived from an EMBL/GenBank/DDBJ whole genome shotgun (WGS) entry which is preliminary data.</text>
</comment>
<dbReference type="RefSeq" id="WP_118259536.1">
    <property type="nucleotide sequence ID" value="NZ_JALEWX010000028.1"/>
</dbReference>
<evidence type="ECO:0008006" key="3">
    <source>
        <dbReference type="Google" id="ProtNLM"/>
    </source>
</evidence>
<protein>
    <recommendedName>
        <fullName evidence="3">Competence protein CoiA-like family protein</fullName>
    </recommendedName>
</protein>
<dbReference type="AlphaFoldDB" id="A0A412X2C6"/>
<reference evidence="1 2" key="1">
    <citation type="submission" date="2018-08" db="EMBL/GenBank/DDBJ databases">
        <title>A genome reference for cultivated species of the human gut microbiota.</title>
        <authorList>
            <person name="Zou Y."/>
            <person name="Xue W."/>
            <person name="Luo G."/>
        </authorList>
    </citation>
    <scope>NUCLEOTIDE SEQUENCE [LARGE SCALE GENOMIC DNA]</scope>
    <source>
        <strain evidence="1 2">AF14-49</strain>
    </source>
</reference>
<name>A0A412X2C6_9BACT</name>
<gene>
    <name evidence="1" type="ORF">DWW18_06875</name>
</gene>
<dbReference type="Proteomes" id="UP000283589">
    <property type="component" value="Unassembled WGS sequence"/>
</dbReference>
<sequence length="329" mass="37800">MGAFLTFALDEGGALVHVDDVAKGMKCGCHCPHCNAPLYAKNAGQIREHHFAHAQGLECEGAYESSLHLLAKEVLQETGRIMLPQSISSTFPSGLVRIHNVEVEKWDERYGFRPDVEGVMDNGERLLIEFLVSHKVDGKKRQIIVDNNLKCIEIDINYQALDRAKLKEFLTDTDDDRKWIVSMPQLQKSTGESFSYGRNPLYENARDFLKEIFDEGTIIIHPYYTSFNHPDKPFDLRQIGYDVCEVNTKYRGFKSDLLLFRSQKKDKGHISINIRGRRRSEGFRYPKGLRIIDIIFRAISSEESVKQRLKKGELIGDMEMDIVYFGFKE</sequence>
<evidence type="ECO:0000313" key="1">
    <source>
        <dbReference type="EMBL" id="RGV34813.1"/>
    </source>
</evidence>